<protein>
    <recommendedName>
        <fullName evidence="5">Serine-rich protein</fullName>
    </recommendedName>
</protein>
<proteinExistence type="predicted"/>
<name>A0ABR3GMR7_9PEZI</name>
<evidence type="ECO:0000256" key="1">
    <source>
        <dbReference type="SAM" id="MobiDB-lite"/>
    </source>
</evidence>
<keyword evidence="2" id="KW-0812">Transmembrane</keyword>
<evidence type="ECO:0000313" key="4">
    <source>
        <dbReference type="Proteomes" id="UP001447188"/>
    </source>
</evidence>
<reference evidence="3 4" key="1">
    <citation type="submission" date="2024-02" db="EMBL/GenBank/DDBJ databases">
        <title>Discinaceae phylogenomics.</title>
        <authorList>
            <person name="Dirks A.C."/>
            <person name="James T.Y."/>
        </authorList>
    </citation>
    <scope>NUCLEOTIDE SEQUENCE [LARGE SCALE GENOMIC DNA]</scope>
    <source>
        <strain evidence="3 4">ACD0624</strain>
    </source>
</reference>
<dbReference type="EMBL" id="JBBBZM010000038">
    <property type="protein sequence ID" value="KAL0637199.1"/>
    <property type="molecule type" value="Genomic_DNA"/>
</dbReference>
<feature type="compositionally biased region" description="Polar residues" evidence="1">
    <location>
        <begin position="47"/>
        <end position="56"/>
    </location>
</feature>
<feature type="transmembrane region" description="Helical" evidence="2">
    <location>
        <begin position="266"/>
        <end position="287"/>
    </location>
</feature>
<feature type="compositionally biased region" description="Polar residues" evidence="1">
    <location>
        <begin position="22"/>
        <end position="36"/>
    </location>
</feature>
<feature type="transmembrane region" description="Helical" evidence="2">
    <location>
        <begin position="195"/>
        <end position="216"/>
    </location>
</feature>
<keyword evidence="2" id="KW-0472">Membrane</keyword>
<comment type="caution">
    <text evidence="3">The sequence shown here is derived from an EMBL/GenBank/DDBJ whole genome shotgun (WGS) entry which is preliminary data.</text>
</comment>
<dbReference type="Proteomes" id="UP001447188">
    <property type="component" value="Unassembled WGS sequence"/>
</dbReference>
<organism evidence="3 4">
    <name type="scientific">Discina gigas</name>
    <dbReference type="NCBI Taxonomy" id="1032678"/>
    <lineage>
        <taxon>Eukaryota</taxon>
        <taxon>Fungi</taxon>
        <taxon>Dikarya</taxon>
        <taxon>Ascomycota</taxon>
        <taxon>Pezizomycotina</taxon>
        <taxon>Pezizomycetes</taxon>
        <taxon>Pezizales</taxon>
        <taxon>Discinaceae</taxon>
        <taxon>Discina</taxon>
    </lineage>
</organism>
<keyword evidence="4" id="KW-1185">Reference proteome</keyword>
<feature type="region of interest" description="Disordered" evidence="1">
    <location>
        <begin position="1"/>
        <end position="56"/>
    </location>
</feature>
<evidence type="ECO:0008006" key="5">
    <source>
        <dbReference type="Google" id="ProtNLM"/>
    </source>
</evidence>
<keyword evidence="2" id="KW-1133">Transmembrane helix</keyword>
<evidence type="ECO:0000256" key="2">
    <source>
        <dbReference type="SAM" id="Phobius"/>
    </source>
</evidence>
<sequence>MNARTLRIVRGDGEDEEGEEINTVSELVSRSATGTPSPRIWPPPESNPQTGRTFPNWSPPIRSLSNASLQRPGTAGSLFASAKQLPSWARYFYGKKGGRGSIIEPDNVGTHATVGRADSRIRRQPSDDSLLITEVILPDTAYHGPRRFDSSESIPGVDWIGTRTRIMDPEVATQWSIPHLHHSPLSRFENIDRQLILFCLGFILPICWIVAAFLPLPKSHGSIKKNLHSTATGEFTSYRVDVEASHSVGDEQKYENAKWWRRVNRILSGIGMAMIGAVITLGVVAAMRGV</sequence>
<accession>A0ABR3GMR7</accession>
<gene>
    <name evidence="3" type="ORF">Q9L58_003849</name>
</gene>
<evidence type="ECO:0000313" key="3">
    <source>
        <dbReference type="EMBL" id="KAL0637199.1"/>
    </source>
</evidence>